<evidence type="ECO:0000256" key="6">
    <source>
        <dbReference type="ARBA" id="ARBA00023211"/>
    </source>
</evidence>
<dbReference type="Gene3D" id="3.30.70.360">
    <property type="match status" value="1"/>
</dbReference>
<comment type="caution">
    <text evidence="8">The sequence shown here is derived from an EMBL/GenBank/DDBJ whole genome shotgun (WGS) entry which is preliminary data.</text>
</comment>
<dbReference type="SUPFAM" id="SSF53187">
    <property type="entry name" value="Zn-dependent exopeptidases"/>
    <property type="match status" value="1"/>
</dbReference>
<evidence type="ECO:0000256" key="5">
    <source>
        <dbReference type="ARBA" id="ARBA00022801"/>
    </source>
</evidence>
<keyword evidence="6" id="KW-0464">Manganese</keyword>
<protein>
    <submittedName>
        <fullName evidence="8">Allantoate amidohydrolase</fullName>
    </submittedName>
</protein>
<gene>
    <name evidence="8" type="ORF">HND93_24215</name>
</gene>
<dbReference type="InterPro" id="IPR002933">
    <property type="entry name" value="Peptidase_M20"/>
</dbReference>
<dbReference type="InterPro" id="IPR036264">
    <property type="entry name" value="Bact_exopeptidase_dim_dom"/>
</dbReference>
<dbReference type="InterPro" id="IPR001261">
    <property type="entry name" value="ArgE/DapE_CS"/>
</dbReference>
<keyword evidence="4" id="KW-0479">Metal-binding</keyword>
<evidence type="ECO:0000259" key="7">
    <source>
        <dbReference type="Pfam" id="PF07687"/>
    </source>
</evidence>
<dbReference type="NCBIfam" id="NF006775">
    <property type="entry name" value="PRK09290.2-5"/>
    <property type="match status" value="1"/>
</dbReference>
<proteinExistence type="inferred from homology"/>
<dbReference type="Pfam" id="PF01546">
    <property type="entry name" value="Peptidase_M20"/>
    <property type="match status" value="1"/>
</dbReference>
<dbReference type="EMBL" id="JABFDB010000021">
    <property type="protein sequence ID" value="NYZ22827.1"/>
    <property type="molecule type" value="Genomic_DNA"/>
</dbReference>
<comment type="similarity">
    <text evidence="2">Belongs to the peptidase M20 family.</text>
</comment>
<dbReference type="PANTHER" id="PTHR32494">
    <property type="entry name" value="ALLANTOATE DEIMINASE-RELATED"/>
    <property type="match status" value="1"/>
</dbReference>
<evidence type="ECO:0000256" key="4">
    <source>
        <dbReference type="ARBA" id="ARBA00022723"/>
    </source>
</evidence>
<keyword evidence="9" id="KW-1185">Reference proteome</keyword>
<dbReference type="InterPro" id="IPR010158">
    <property type="entry name" value="Amidase_Cbmase"/>
</dbReference>
<dbReference type="PANTHER" id="PTHR32494:SF19">
    <property type="entry name" value="ALLANTOATE DEIMINASE-RELATED"/>
    <property type="match status" value="1"/>
</dbReference>
<comment type="subunit">
    <text evidence="3">Homodimer.</text>
</comment>
<dbReference type="Pfam" id="PF07687">
    <property type="entry name" value="M20_dimer"/>
    <property type="match status" value="1"/>
</dbReference>
<evidence type="ECO:0000256" key="2">
    <source>
        <dbReference type="ARBA" id="ARBA00006153"/>
    </source>
</evidence>
<dbReference type="Gene3D" id="3.40.630.10">
    <property type="entry name" value="Zn peptidases"/>
    <property type="match status" value="1"/>
</dbReference>
<dbReference type="PIRSF" id="PIRSF001235">
    <property type="entry name" value="Amidase_carbamoylase"/>
    <property type="match status" value="1"/>
</dbReference>
<evidence type="ECO:0000256" key="1">
    <source>
        <dbReference type="ARBA" id="ARBA00001936"/>
    </source>
</evidence>
<reference evidence="8 9" key="1">
    <citation type="submission" date="2020-05" db="EMBL/GenBank/DDBJ databases">
        <title>Azospirillum oleiclasticum sp. nov, a nitrogen-fixing and heavy crude oil-emulsifying bacterium isolated from the crude oil of Yumen Oilfield.</title>
        <authorList>
            <person name="Wu D."/>
            <person name="Cai M."/>
            <person name="Zhang X."/>
        </authorList>
    </citation>
    <scope>NUCLEOTIDE SEQUENCE [LARGE SCALE GENOMIC DNA]</scope>
    <source>
        <strain evidence="8 9">ROY-1-1-2</strain>
    </source>
</reference>
<name>A0ABX2TFL0_9PROT</name>
<accession>A0ABX2TFL0</accession>
<dbReference type="SUPFAM" id="SSF55031">
    <property type="entry name" value="Bacterial exopeptidase dimerisation domain"/>
    <property type="match status" value="1"/>
</dbReference>
<keyword evidence="5" id="KW-0378">Hydrolase</keyword>
<evidence type="ECO:0000313" key="8">
    <source>
        <dbReference type="EMBL" id="NYZ22827.1"/>
    </source>
</evidence>
<feature type="domain" description="Peptidase M20 dimerisation" evidence="7">
    <location>
        <begin position="201"/>
        <end position="298"/>
    </location>
</feature>
<organism evidence="8 9">
    <name type="scientific">Azospirillum oleiclasticum</name>
    <dbReference type="NCBI Taxonomy" id="2735135"/>
    <lineage>
        <taxon>Bacteria</taxon>
        <taxon>Pseudomonadati</taxon>
        <taxon>Pseudomonadota</taxon>
        <taxon>Alphaproteobacteria</taxon>
        <taxon>Rhodospirillales</taxon>
        <taxon>Azospirillaceae</taxon>
        <taxon>Azospirillum</taxon>
    </lineage>
</organism>
<comment type="cofactor">
    <cofactor evidence="1">
        <name>Mn(2+)</name>
        <dbReference type="ChEBI" id="CHEBI:29035"/>
    </cofactor>
</comment>
<dbReference type="CDD" id="cd03884">
    <property type="entry name" value="M20_bAS"/>
    <property type="match status" value="1"/>
</dbReference>
<dbReference type="InterPro" id="IPR011650">
    <property type="entry name" value="Peptidase_M20_dimer"/>
</dbReference>
<sequence length="399" mass="42225">MQQLADFAGFSDEEGALTRLYLSPAHREAVAWLRDRMTEAGMSVRLDPAATLIGRYEGTRPGLPAVLIGSHIDTVRNAGRYDGNFGVLAGVQAVAELNRRGERLPFAIEVLAFGDEEGVRFPVTLTGSRAIAGTVTPGAFDVADRDGVRHGDALRAFGGDPDRVGEAAKRPEDVLAYLELHIEQGPVLESEGLPVGVVTAINGARRFRITVGGMAGHAGTVPMEMRRDALTAAAEMILAIERRALAEPDLVATVGTIEALPGAVNVIPGRARFTIDLRAPQDSQRDKAAEDIRAALDGIAAYRRVTLAVEPIHAAPAAQCDPTLMDAFAAAIERAGIRPFRLPSGAGHDAMALATLCPVAMLFVRCKGGVSHNPAESITVDDAAVALDVLLDMLRTLKP</sequence>
<evidence type="ECO:0000256" key="3">
    <source>
        <dbReference type="ARBA" id="ARBA00011738"/>
    </source>
</evidence>
<dbReference type="Proteomes" id="UP000584642">
    <property type="component" value="Unassembled WGS sequence"/>
</dbReference>
<evidence type="ECO:0000313" key="9">
    <source>
        <dbReference type="Proteomes" id="UP000584642"/>
    </source>
</evidence>
<dbReference type="NCBIfam" id="TIGR01879">
    <property type="entry name" value="hydantase"/>
    <property type="match status" value="1"/>
</dbReference>
<dbReference type="PROSITE" id="PS00758">
    <property type="entry name" value="ARGE_DAPE_CPG2_1"/>
    <property type="match status" value="1"/>
</dbReference>